<reference evidence="2 3" key="1">
    <citation type="submission" date="2019-12" db="EMBL/GenBank/DDBJ databases">
        <title>Spirosoma sp. HMF4905 genome sequencing and assembly.</title>
        <authorList>
            <person name="Kang H."/>
            <person name="Cha I."/>
            <person name="Kim H."/>
            <person name="Joh K."/>
        </authorList>
    </citation>
    <scope>NUCLEOTIDE SEQUENCE [LARGE SCALE GENOMIC DNA]</scope>
    <source>
        <strain evidence="2 3">HMF4905</strain>
    </source>
</reference>
<evidence type="ECO:0000313" key="2">
    <source>
        <dbReference type="EMBL" id="MVM34562.1"/>
    </source>
</evidence>
<dbReference type="InterPro" id="IPR001173">
    <property type="entry name" value="Glyco_trans_2-like"/>
</dbReference>
<accession>A0A7K1SL69</accession>
<feature type="domain" description="Glycosyltransferase 2-like" evidence="1">
    <location>
        <begin position="13"/>
        <end position="142"/>
    </location>
</feature>
<dbReference type="AlphaFoldDB" id="A0A7K1SL69"/>
<comment type="caution">
    <text evidence="2">The sequence shown here is derived from an EMBL/GenBank/DDBJ whole genome shotgun (WGS) entry which is preliminary data.</text>
</comment>
<keyword evidence="2" id="KW-0808">Transferase</keyword>
<sequence>MNLFFKTKQSSVTVILTVYKRNNLNEQLNALLNQTQPPEAIWVLHYENWFPIHKRSDKKTSIRYFDCDVNLKYFGRFSLAIHATTTYVWVLDDDIIPSATWIETCLQASEQHHSIVCSNGRIIPPQDYQPEKPKGNDYLERYFIGDIRSSATSINSCVADTRVDFGCCSYFFKTEWARHFWAIWPKTFATGEDMHLAATCKLLGDVNVVVPRQTSLANSGNIKPDYGVDEEASWRKKDFISSREEVLRFLIKDKKWKPMHW</sequence>
<dbReference type="Gene3D" id="3.90.550.10">
    <property type="entry name" value="Spore Coat Polysaccharide Biosynthesis Protein SpsA, Chain A"/>
    <property type="match status" value="1"/>
</dbReference>
<dbReference type="Proteomes" id="UP000436006">
    <property type="component" value="Unassembled WGS sequence"/>
</dbReference>
<keyword evidence="3" id="KW-1185">Reference proteome</keyword>
<name>A0A7K1SL69_9BACT</name>
<dbReference type="RefSeq" id="WP_157589377.1">
    <property type="nucleotide sequence ID" value="NZ_WPIN01000016.1"/>
</dbReference>
<proteinExistence type="predicted"/>
<dbReference type="GO" id="GO:0016740">
    <property type="term" value="F:transferase activity"/>
    <property type="evidence" value="ECO:0007669"/>
    <property type="project" value="UniProtKB-KW"/>
</dbReference>
<gene>
    <name evidence="2" type="ORF">GO755_31325</name>
</gene>
<organism evidence="2 3">
    <name type="scientific">Spirosoma arboris</name>
    <dbReference type="NCBI Taxonomy" id="2682092"/>
    <lineage>
        <taxon>Bacteria</taxon>
        <taxon>Pseudomonadati</taxon>
        <taxon>Bacteroidota</taxon>
        <taxon>Cytophagia</taxon>
        <taxon>Cytophagales</taxon>
        <taxon>Cytophagaceae</taxon>
        <taxon>Spirosoma</taxon>
    </lineage>
</organism>
<protein>
    <submittedName>
        <fullName evidence="2">Glycosyltransferase</fullName>
    </submittedName>
</protein>
<dbReference type="Pfam" id="PF00535">
    <property type="entry name" value="Glycos_transf_2"/>
    <property type="match status" value="1"/>
</dbReference>
<evidence type="ECO:0000313" key="3">
    <source>
        <dbReference type="Proteomes" id="UP000436006"/>
    </source>
</evidence>
<dbReference type="EMBL" id="WPIN01000016">
    <property type="protein sequence ID" value="MVM34562.1"/>
    <property type="molecule type" value="Genomic_DNA"/>
</dbReference>
<dbReference type="SUPFAM" id="SSF53448">
    <property type="entry name" value="Nucleotide-diphospho-sugar transferases"/>
    <property type="match status" value="1"/>
</dbReference>
<dbReference type="InterPro" id="IPR029044">
    <property type="entry name" value="Nucleotide-diphossugar_trans"/>
</dbReference>
<evidence type="ECO:0000259" key="1">
    <source>
        <dbReference type="Pfam" id="PF00535"/>
    </source>
</evidence>